<organism evidence="2 3">
    <name type="scientific">Tetracentron sinense</name>
    <name type="common">Spur-leaf</name>
    <dbReference type="NCBI Taxonomy" id="13715"/>
    <lineage>
        <taxon>Eukaryota</taxon>
        <taxon>Viridiplantae</taxon>
        <taxon>Streptophyta</taxon>
        <taxon>Embryophyta</taxon>
        <taxon>Tracheophyta</taxon>
        <taxon>Spermatophyta</taxon>
        <taxon>Magnoliopsida</taxon>
        <taxon>Trochodendrales</taxon>
        <taxon>Trochodendraceae</taxon>
        <taxon>Tetracentron</taxon>
    </lineage>
</organism>
<dbReference type="EMBL" id="JABCRI010000002">
    <property type="protein sequence ID" value="KAF8410992.1"/>
    <property type="molecule type" value="Genomic_DNA"/>
</dbReference>
<dbReference type="Pfam" id="PF01535">
    <property type="entry name" value="PPR"/>
    <property type="match status" value="2"/>
</dbReference>
<dbReference type="PANTHER" id="PTHR47262:SF1">
    <property type="entry name" value="OS02G0132600 PROTEIN"/>
    <property type="match status" value="1"/>
</dbReference>
<reference evidence="2 3" key="1">
    <citation type="submission" date="2020-04" db="EMBL/GenBank/DDBJ databases">
        <title>Plant Genome Project.</title>
        <authorList>
            <person name="Zhang R.-G."/>
        </authorList>
    </citation>
    <scope>NUCLEOTIDE SEQUENCE [LARGE SCALE GENOMIC DNA]</scope>
    <source>
        <strain evidence="2">YNK0</strain>
        <tissue evidence="2">Leaf</tissue>
    </source>
</reference>
<keyword evidence="1" id="KW-0677">Repeat</keyword>
<proteinExistence type="predicted"/>
<evidence type="ECO:0000313" key="3">
    <source>
        <dbReference type="Proteomes" id="UP000655225"/>
    </source>
</evidence>
<evidence type="ECO:0000313" key="2">
    <source>
        <dbReference type="EMBL" id="KAF8410992.1"/>
    </source>
</evidence>
<dbReference type="OrthoDB" id="767661at2759"/>
<evidence type="ECO:0008006" key="4">
    <source>
        <dbReference type="Google" id="ProtNLM"/>
    </source>
</evidence>
<evidence type="ECO:0000256" key="1">
    <source>
        <dbReference type="ARBA" id="ARBA00022737"/>
    </source>
</evidence>
<sequence>MFAEVEEMMAQKNINGGLMVLKQMKRADLKPDSHTFSYLIGNCECEEDILKYYEELQDAGIQITKHIYMALINAYINFGQFEKAKQVILDKGIPVKNINEIKSVLVSSLASSGQMSEALKIYDEIKQAGCHLEPKATISLIEHFQSEGELSRLLQLLEELTDPDNWFDGCCRIILYCVRYKHLSSAVDLIKQLKDKVYMDELTTNALFDQYLKPSPLPLRNLGSAMRG</sequence>
<accession>A0A834ZYH8</accession>
<keyword evidence="3" id="KW-1185">Reference proteome</keyword>
<dbReference type="AlphaFoldDB" id="A0A834ZYH8"/>
<dbReference type="Proteomes" id="UP000655225">
    <property type="component" value="Unassembled WGS sequence"/>
</dbReference>
<dbReference type="InterPro" id="IPR011990">
    <property type="entry name" value="TPR-like_helical_dom_sf"/>
</dbReference>
<comment type="caution">
    <text evidence="2">The sequence shown here is derived from an EMBL/GenBank/DDBJ whole genome shotgun (WGS) entry which is preliminary data.</text>
</comment>
<dbReference type="NCBIfam" id="TIGR00756">
    <property type="entry name" value="PPR"/>
    <property type="match status" value="1"/>
</dbReference>
<dbReference type="Gene3D" id="1.25.40.10">
    <property type="entry name" value="Tetratricopeptide repeat domain"/>
    <property type="match status" value="1"/>
</dbReference>
<gene>
    <name evidence="2" type="ORF">HHK36_003531</name>
</gene>
<dbReference type="PANTHER" id="PTHR47262">
    <property type="entry name" value="OS02G0132600 PROTEIN"/>
    <property type="match status" value="1"/>
</dbReference>
<protein>
    <recommendedName>
        <fullName evidence="4">Pentatricopeptide repeat-containing protein</fullName>
    </recommendedName>
</protein>
<dbReference type="InterPro" id="IPR002885">
    <property type="entry name" value="PPR_rpt"/>
</dbReference>
<name>A0A834ZYH8_TETSI</name>